<comment type="caution">
    <text evidence="2">The sequence shown here is derived from an EMBL/GenBank/DDBJ whole genome shotgun (WGS) entry which is preliminary data.</text>
</comment>
<dbReference type="EMBL" id="JAVFHQ010000042">
    <property type="protein sequence ID" value="KAK4542420.1"/>
    <property type="molecule type" value="Genomic_DNA"/>
</dbReference>
<gene>
    <name evidence="2" type="ORF">LTR36_006877</name>
</gene>
<name>A0AAV9JDI0_9PEZI</name>
<evidence type="ECO:0000313" key="2">
    <source>
        <dbReference type="EMBL" id="KAK4542420.1"/>
    </source>
</evidence>
<sequence>MHTDSSQAFRSDPIRNRQLRNTKWPDGARGEDLQAFFCDASSTGTSRNRQSPQGIEDEWVAASKMTEHLKTALMHHSLTALWKWDREYHDKPHIDGVLEVFFDDCNLLQNDLDSIRSIGDVHDMLEALVEILIDIGNAVSELSTHFLDRIEREFATTEWRQEEITRLRSLYEESSL</sequence>
<keyword evidence="3" id="KW-1185">Reference proteome</keyword>
<accession>A0AAV9JDI0</accession>
<feature type="region of interest" description="Disordered" evidence="1">
    <location>
        <begin position="1"/>
        <end position="28"/>
    </location>
</feature>
<reference evidence="2 3" key="1">
    <citation type="submission" date="2021-11" db="EMBL/GenBank/DDBJ databases">
        <title>Black yeast isolated from Biological Soil Crust.</title>
        <authorList>
            <person name="Kurbessoian T."/>
        </authorList>
    </citation>
    <scope>NUCLEOTIDE SEQUENCE [LARGE SCALE GENOMIC DNA]</scope>
    <source>
        <strain evidence="2 3">CCFEE 5522</strain>
    </source>
</reference>
<dbReference type="Proteomes" id="UP001324427">
    <property type="component" value="Unassembled WGS sequence"/>
</dbReference>
<dbReference type="AlphaFoldDB" id="A0AAV9JDI0"/>
<evidence type="ECO:0000313" key="3">
    <source>
        <dbReference type="Proteomes" id="UP001324427"/>
    </source>
</evidence>
<protein>
    <submittedName>
        <fullName evidence="2">Uncharacterized protein</fullName>
    </submittedName>
</protein>
<proteinExistence type="predicted"/>
<organism evidence="2 3">
    <name type="scientific">Oleoguttula mirabilis</name>
    <dbReference type="NCBI Taxonomy" id="1507867"/>
    <lineage>
        <taxon>Eukaryota</taxon>
        <taxon>Fungi</taxon>
        <taxon>Dikarya</taxon>
        <taxon>Ascomycota</taxon>
        <taxon>Pezizomycotina</taxon>
        <taxon>Dothideomycetes</taxon>
        <taxon>Dothideomycetidae</taxon>
        <taxon>Mycosphaerellales</taxon>
        <taxon>Teratosphaeriaceae</taxon>
        <taxon>Oleoguttula</taxon>
    </lineage>
</organism>
<evidence type="ECO:0000256" key="1">
    <source>
        <dbReference type="SAM" id="MobiDB-lite"/>
    </source>
</evidence>